<dbReference type="Pfam" id="PF00293">
    <property type="entry name" value="NUDIX"/>
    <property type="match status" value="1"/>
</dbReference>
<reference evidence="2" key="1">
    <citation type="journal article" date="2012" name="Science">
        <title>Fermentation, hydrogen, and sulfur metabolism in multiple uncultivated bacterial phyla.</title>
        <authorList>
            <person name="Wrighton K.C."/>
            <person name="Thomas B.C."/>
            <person name="Sharon I."/>
            <person name="Miller C.S."/>
            <person name="Castelle C.J."/>
            <person name="VerBerkmoes N.C."/>
            <person name="Wilkins M.J."/>
            <person name="Hettich R.L."/>
            <person name="Lipton M.S."/>
            <person name="Williams K.H."/>
            <person name="Long P.E."/>
            <person name="Banfield J.F."/>
        </authorList>
    </citation>
    <scope>NUCLEOTIDE SEQUENCE [LARGE SCALE GENOMIC DNA]</scope>
</reference>
<evidence type="ECO:0000313" key="2">
    <source>
        <dbReference type="EMBL" id="EKE26438.1"/>
    </source>
</evidence>
<proteinExistence type="predicted"/>
<name>K2FU35_9BACT</name>
<dbReference type="PROSITE" id="PS51462">
    <property type="entry name" value="NUDIX"/>
    <property type="match status" value="1"/>
</dbReference>
<sequence length="107" mass="12868">MNQFEEVEDALRREIKEEAWIEVEIIKPISTYHIFRWEKNSENELIGIIFWCKTNTDVIKISDEHTDFKWVTTKEVFDFITKDSMQADIKAYLKEKNNTNQENNGKH</sequence>
<comment type="caution">
    <text evidence="2">The sequence shown here is derived from an EMBL/GenBank/DDBJ whole genome shotgun (WGS) entry which is preliminary data.</text>
</comment>
<protein>
    <recommendedName>
        <fullName evidence="1">Nudix hydrolase domain-containing protein</fullName>
    </recommendedName>
</protein>
<dbReference type="InterPro" id="IPR000086">
    <property type="entry name" value="NUDIX_hydrolase_dom"/>
</dbReference>
<dbReference type="InterPro" id="IPR015797">
    <property type="entry name" value="NUDIX_hydrolase-like_dom_sf"/>
</dbReference>
<dbReference type="EMBL" id="AMFJ01000808">
    <property type="protein sequence ID" value="EKE26438.1"/>
    <property type="molecule type" value="Genomic_DNA"/>
</dbReference>
<evidence type="ECO:0000259" key="1">
    <source>
        <dbReference type="PROSITE" id="PS51462"/>
    </source>
</evidence>
<dbReference type="AlphaFoldDB" id="K2FU35"/>
<gene>
    <name evidence="2" type="ORF">ACD_4C00292G0001</name>
</gene>
<organism evidence="2">
    <name type="scientific">uncultured bacterium</name>
    <name type="common">gcode 4</name>
    <dbReference type="NCBI Taxonomy" id="1234023"/>
    <lineage>
        <taxon>Bacteria</taxon>
        <taxon>environmental samples</taxon>
    </lineage>
</organism>
<dbReference type="Gene3D" id="3.90.79.10">
    <property type="entry name" value="Nucleoside Triphosphate Pyrophosphohydrolase"/>
    <property type="match status" value="1"/>
</dbReference>
<feature type="domain" description="Nudix hydrolase" evidence="1">
    <location>
        <begin position="1"/>
        <end position="93"/>
    </location>
</feature>
<dbReference type="SUPFAM" id="SSF55811">
    <property type="entry name" value="Nudix"/>
    <property type="match status" value="1"/>
</dbReference>
<accession>K2FU35</accession>